<keyword evidence="1" id="KW-0812">Transmembrane</keyword>
<dbReference type="Proteomes" id="UP000020529">
    <property type="component" value="Unassembled WGS sequence"/>
</dbReference>
<accession>A0A015SWE0</accession>
<evidence type="ECO:0000313" key="3">
    <source>
        <dbReference type="Proteomes" id="UP000020529"/>
    </source>
</evidence>
<proteinExistence type="predicted"/>
<evidence type="ECO:0000313" key="2">
    <source>
        <dbReference type="EMBL" id="EXY74577.1"/>
    </source>
</evidence>
<dbReference type="AlphaFoldDB" id="A0A015SWE0"/>
<feature type="transmembrane region" description="Helical" evidence="1">
    <location>
        <begin position="20"/>
        <end position="37"/>
    </location>
</feature>
<name>A0A015SWE0_BACFG</name>
<reference evidence="2 3" key="1">
    <citation type="submission" date="2014-02" db="EMBL/GenBank/DDBJ databases">
        <authorList>
            <person name="Sears C."/>
            <person name="Carroll K."/>
            <person name="Sack B.R."/>
            <person name="Qadri F."/>
            <person name="Myers L.L."/>
            <person name="Chung G.-T."/>
            <person name="Escheverria P."/>
            <person name="Fraser C.M."/>
            <person name="Sadzewicz L."/>
            <person name="Shefchek K.A."/>
            <person name="Tallon L."/>
            <person name="Das S.P."/>
            <person name="Daugherty S."/>
            <person name="Mongodin E.F."/>
        </authorList>
    </citation>
    <scope>NUCLEOTIDE SEQUENCE [LARGE SCALE GENOMIC DNA]</scope>
    <source>
        <strain evidence="3">3988T(B)14</strain>
    </source>
</reference>
<evidence type="ECO:0000256" key="1">
    <source>
        <dbReference type="SAM" id="Phobius"/>
    </source>
</evidence>
<comment type="caution">
    <text evidence="2">The sequence shown here is derived from an EMBL/GenBank/DDBJ whole genome shotgun (WGS) entry which is preliminary data.</text>
</comment>
<organism evidence="2 3">
    <name type="scientific">Bacteroides fragilis str. 3988T(B)14</name>
    <dbReference type="NCBI Taxonomy" id="1339315"/>
    <lineage>
        <taxon>Bacteria</taxon>
        <taxon>Pseudomonadati</taxon>
        <taxon>Bacteroidota</taxon>
        <taxon>Bacteroidia</taxon>
        <taxon>Bacteroidales</taxon>
        <taxon>Bacteroidaceae</taxon>
        <taxon>Bacteroides</taxon>
    </lineage>
</organism>
<keyword evidence="1" id="KW-0472">Membrane</keyword>
<protein>
    <submittedName>
        <fullName evidence="2">Uncharacterized protein</fullName>
    </submittedName>
</protein>
<dbReference type="PATRIC" id="fig|1339315.3.peg.2375"/>
<sequence length="264" mass="31303">MAIIKKSDKKNVKKCIRTNFNFYLCTNLYAMLVPTMTTEEVCKEIKNDYPAFYEKMLDNKASNYRKFIKAVLFPVIHQFSWKSSSGNMWNVIMLARYRNERKCPGIVPYLKYENWGMGIIYPKNIYSNLSIIDFKPHFWKRYRERQLIPNGLEGISFDEQIKYFFLNSGLFTFDFREGSNKGHEGFVGYTKTGIFFGVVIKELDYLCVKTYVSANMLFDNQIESLDSADELREKILSHPDYFQKRGKLFHIMNDSSFWMDETIR</sequence>
<keyword evidence="1" id="KW-1133">Transmembrane helix</keyword>
<dbReference type="EMBL" id="JGCY01000281">
    <property type="protein sequence ID" value="EXY74577.1"/>
    <property type="molecule type" value="Genomic_DNA"/>
</dbReference>
<gene>
    <name evidence="2" type="ORF">M124_1609</name>
</gene>